<reference evidence="1 2" key="1">
    <citation type="journal article" date="2022" name="Nat. Plants">
        <title>Genomes of leafy and leafless Platanthera orchids illuminate the evolution of mycoheterotrophy.</title>
        <authorList>
            <person name="Li M.H."/>
            <person name="Liu K.W."/>
            <person name="Li Z."/>
            <person name="Lu H.C."/>
            <person name="Ye Q.L."/>
            <person name="Zhang D."/>
            <person name="Wang J.Y."/>
            <person name="Li Y.F."/>
            <person name="Zhong Z.M."/>
            <person name="Liu X."/>
            <person name="Yu X."/>
            <person name="Liu D.K."/>
            <person name="Tu X.D."/>
            <person name="Liu B."/>
            <person name="Hao Y."/>
            <person name="Liao X.Y."/>
            <person name="Jiang Y.T."/>
            <person name="Sun W.H."/>
            <person name="Chen J."/>
            <person name="Chen Y.Q."/>
            <person name="Ai Y."/>
            <person name="Zhai J.W."/>
            <person name="Wu S.S."/>
            <person name="Zhou Z."/>
            <person name="Hsiao Y.Y."/>
            <person name="Wu W.L."/>
            <person name="Chen Y.Y."/>
            <person name="Lin Y.F."/>
            <person name="Hsu J.L."/>
            <person name="Li C.Y."/>
            <person name="Wang Z.W."/>
            <person name="Zhao X."/>
            <person name="Zhong W.Y."/>
            <person name="Ma X.K."/>
            <person name="Ma L."/>
            <person name="Huang J."/>
            <person name="Chen G.Z."/>
            <person name="Huang M.Z."/>
            <person name="Huang L."/>
            <person name="Peng D.H."/>
            <person name="Luo Y.B."/>
            <person name="Zou S.Q."/>
            <person name="Chen S.P."/>
            <person name="Lan S."/>
            <person name="Tsai W.C."/>
            <person name="Van de Peer Y."/>
            <person name="Liu Z.J."/>
        </authorList>
    </citation>
    <scope>NUCLEOTIDE SEQUENCE [LARGE SCALE GENOMIC DNA]</scope>
    <source>
        <strain evidence="1">Lor287</strain>
    </source>
</reference>
<organism evidence="1 2">
    <name type="scientific">Platanthera zijinensis</name>
    <dbReference type="NCBI Taxonomy" id="2320716"/>
    <lineage>
        <taxon>Eukaryota</taxon>
        <taxon>Viridiplantae</taxon>
        <taxon>Streptophyta</taxon>
        <taxon>Embryophyta</taxon>
        <taxon>Tracheophyta</taxon>
        <taxon>Spermatophyta</taxon>
        <taxon>Magnoliopsida</taxon>
        <taxon>Liliopsida</taxon>
        <taxon>Asparagales</taxon>
        <taxon>Orchidaceae</taxon>
        <taxon>Orchidoideae</taxon>
        <taxon>Orchideae</taxon>
        <taxon>Orchidinae</taxon>
        <taxon>Platanthera</taxon>
    </lineage>
</organism>
<gene>
    <name evidence="1" type="ORF">KSP39_PZI022009</name>
</gene>
<sequence length="193" mass="22236">MDIVSYFLSRGCSMVNFWLNRRKRSSSFLQVPFSMDLTVGYSSNRLPMLALDAPLLTTCSPARFAPSCQMGFNISRKSKRFPPALEALLRNEILVSLYYQNRQPSCTPFLILPADDLERATGTSITVTQTPDTWKEVETARCFNVREHSKRVRKMRMNASSSSLRSERWFLLQLWPWRDRHILPIPGLNRGGD</sequence>
<evidence type="ECO:0000313" key="1">
    <source>
        <dbReference type="EMBL" id="KAK8918410.1"/>
    </source>
</evidence>
<dbReference type="Proteomes" id="UP001418222">
    <property type="component" value="Unassembled WGS sequence"/>
</dbReference>
<keyword evidence="2" id="KW-1185">Reference proteome</keyword>
<dbReference type="EMBL" id="JBBWWQ010000019">
    <property type="protein sequence ID" value="KAK8918410.1"/>
    <property type="molecule type" value="Genomic_DNA"/>
</dbReference>
<name>A0AAP0AWX2_9ASPA</name>
<protein>
    <submittedName>
        <fullName evidence="1">Uncharacterized protein</fullName>
    </submittedName>
</protein>
<evidence type="ECO:0000313" key="2">
    <source>
        <dbReference type="Proteomes" id="UP001418222"/>
    </source>
</evidence>
<accession>A0AAP0AWX2</accession>
<dbReference type="AlphaFoldDB" id="A0AAP0AWX2"/>
<proteinExistence type="predicted"/>
<comment type="caution">
    <text evidence="1">The sequence shown here is derived from an EMBL/GenBank/DDBJ whole genome shotgun (WGS) entry which is preliminary data.</text>
</comment>